<dbReference type="KEGG" id="est:DN752_08795"/>
<sequence>MNIPMKKHIKLFFSGLCLMGVLSGCGEDFLDEEVLDSYAPEALKDELGFKAAVIGLHYQYGTMFTTTDDQTIRGVWQLGTDIAWAPAGRSNGDARPHFDYAVLNSTDNAARKIWGSYYRLINNANILIQSTSGGPVAGITEEEMAIYRAEGKFFRALAYHNLVTHFGDVPLLTEPLSAPKTDFVRTAVAEVDNVIEEDLLEAVELLPNIGEAAEDGRANKEMARQLLAEVYLRTGEDAKAEAQCTEIINGGRLSLVKERYGVRANDPGDAFSDMFLYGNQRRSQGNTEGIWVLETENPSDVNGGSSGSPQQRRVWVASYHDLPGMHPSDTTGGRGIARMRLNNWVVYDLYDQNDMRNSKFSLKRTLYFNNPDSKYDEIRGQEVPYGEDAEFILSDGSSVNIFAADTVYKYVPYTLKWGQYDERDNFGWGMWKDFILMRLGETYLFRAEARMKQGNLDGAAADINVLRDRANANMVSASDIDLDFILDERVRELLAEENRRKTLVRTGTLVERAKRLTGEEPLAGGALETTIGLTEDNLLMPIPQTEIDLNKDAELTQNEGY</sequence>
<dbReference type="Pfam" id="PF07980">
    <property type="entry name" value="SusD_RagB"/>
    <property type="match status" value="1"/>
</dbReference>
<evidence type="ECO:0000256" key="5">
    <source>
        <dbReference type="ARBA" id="ARBA00023237"/>
    </source>
</evidence>
<keyword evidence="9" id="KW-1185">Reference proteome</keyword>
<dbReference type="EMBL" id="CP030041">
    <property type="protein sequence ID" value="AWW30212.1"/>
    <property type="molecule type" value="Genomic_DNA"/>
</dbReference>
<keyword evidence="3" id="KW-0732">Signal</keyword>
<dbReference type="AlphaFoldDB" id="A0A2Z4IGH5"/>
<evidence type="ECO:0000256" key="3">
    <source>
        <dbReference type="ARBA" id="ARBA00022729"/>
    </source>
</evidence>
<evidence type="ECO:0000259" key="6">
    <source>
        <dbReference type="Pfam" id="PF07980"/>
    </source>
</evidence>
<dbReference type="Proteomes" id="UP000248688">
    <property type="component" value="Chromosome"/>
</dbReference>
<evidence type="ECO:0000256" key="4">
    <source>
        <dbReference type="ARBA" id="ARBA00023136"/>
    </source>
</evidence>
<dbReference type="InterPro" id="IPR033985">
    <property type="entry name" value="SusD-like_N"/>
</dbReference>
<keyword evidence="5" id="KW-0998">Cell outer membrane</keyword>
<dbReference type="Pfam" id="PF14322">
    <property type="entry name" value="SusD-like_3"/>
    <property type="match status" value="1"/>
</dbReference>
<feature type="domain" description="RagB/SusD" evidence="6">
    <location>
        <begin position="283"/>
        <end position="561"/>
    </location>
</feature>
<protein>
    <submittedName>
        <fullName evidence="8">RagB/SusD family nutrient uptake outer membrane protein</fullName>
    </submittedName>
</protein>
<dbReference type="InterPro" id="IPR011990">
    <property type="entry name" value="TPR-like_helical_dom_sf"/>
</dbReference>
<reference evidence="8 9" key="1">
    <citation type="submission" date="2018-06" db="EMBL/GenBank/DDBJ databases">
        <title>Echinicola strongylocentroti sp. nov., isolated from a sea urchin Strongylocentrotus intermedius.</title>
        <authorList>
            <person name="Bae S.S."/>
        </authorList>
    </citation>
    <scope>NUCLEOTIDE SEQUENCE [LARGE SCALE GENOMIC DNA]</scope>
    <source>
        <strain evidence="8 9">MEBiC08714</strain>
    </source>
</reference>
<comment type="similarity">
    <text evidence="2">Belongs to the SusD family.</text>
</comment>
<comment type="subcellular location">
    <subcellularLocation>
        <location evidence="1">Cell outer membrane</location>
    </subcellularLocation>
</comment>
<dbReference type="GO" id="GO:0009279">
    <property type="term" value="C:cell outer membrane"/>
    <property type="evidence" value="ECO:0007669"/>
    <property type="project" value="UniProtKB-SubCell"/>
</dbReference>
<dbReference type="SUPFAM" id="SSF48452">
    <property type="entry name" value="TPR-like"/>
    <property type="match status" value="1"/>
</dbReference>
<evidence type="ECO:0000256" key="1">
    <source>
        <dbReference type="ARBA" id="ARBA00004442"/>
    </source>
</evidence>
<name>A0A2Z4IGH5_9BACT</name>
<dbReference type="PROSITE" id="PS51257">
    <property type="entry name" value="PROKAR_LIPOPROTEIN"/>
    <property type="match status" value="1"/>
</dbReference>
<evidence type="ECO:0000313" key="9">
    <source>
        <dbReference type="Proteomes" id="UP000248688"/>
    </source>
</evidence>
<proteinExistence type="inferred from homology"/>
<organism evidence="8 9">
    <name type="scientific">Echinicola strongylocentroti</name>
    <dbReference type="NCBI Taxonomy" id="1795355"/>
    <lineage>
        <taxon>Bacteria</taxon>
        <taxon>Pseudomonadati</taxon>
        <taxon>Bacteroidota</taxon>
        <taxon>Cytophagia</taxon>
        <taxon>Cytophagales</taxon>
        <taxon>Cyclobacteriaceae</taxon>
        <taxon>Echinicola</taxon>
    </lineage>
</organism>
<dbReference type="RefSeq" id="WP_112783596.1">
    <property type="nucleotide sequence ID" value="NZ_CP030041.1"/>
</dbReference>
<dbReference type="InterPro" id="IPR012944">
    <property type="entry name" value="SusD_RagB_dom"/>
</dbReference>
<evidence type="ECO:0000259" key="7">
    <source>
        <dbReference type="Pfam" id="PF14322"/>
    </source>
</evidence>
<dbReference type="Gene3D" id="1.25.40.390">
    <property type="match status" value="1"/>
</dbReference>
<gene>
    <name evidence="8" type="ORF">DN752_08795</name>
</gene>
<accession>A0A2Z4IGH5</accession>
<feature type="domain" description="SusD-like N-terminal" evidence="7">
    <location>
        <begin position="101"/>
        <end position="232"/>
    </location>
</feature>
<evidence type="ECO:0000313" key="8">
    <source>
        <dbReference type="EMBL" id="AWW30212.1"/>
    </source>
</evidence>
<keyword evidence="4" id="KW-0472">Membrane</keyword>
<dbReference type="OrthoDB" id="906516at2"/>
<evidence type="ECO:0000256" key="2">
    <source>
        <dbReference type="ARBA" id="ARBA00006275"/>
    </source>
</evidence>